<evidence type="ECO:0000313" key="1">
    <source>
        <dbReference type="EMBL" id="NOV42992.1"/>
    </source>
</evidence>
<sequence length="92" mass="10397">MCEWAVGGLASFLSPSSFPVCVVLLAGSFSSEAMHQLAQQRVLLKLLRSRFGIWLVETMDRCRVRTFTGYCFPEFKLQAVGPYRDKGARLYT</sequence>
<dbReference type="AlphaFoldDB" id="A0A6M2DA53"/>
<protein>
    <submittedName>
        <fullName evidence="1">Putative secreted protein</fullName>
    </submittedName>
</protein>
<name>A0A6M2DA53_RHIMP</name>
<dbReference type="EMBL" id="GHWJ01010255">
    <property type="protein sequence ID" value="NOV42992.1"/>
    <property type="molecule type" value="Transcribed_RNA"/>
</dbReference>
<proteinExistence type="predicted"/>
<accession>A0A6M2DA53</accession>
<organism evidence="1">
    <name type="scientific">Rhipicephalus microplus</name>
    <name type="common">Cattle tick</name>
    <name type="synonym">Boophilus microplus</name>
    <dbReference type="NCBI Taxonomy" id="6941"/>
    <lineage>
        <taxon>Eukaryota</taxon>
        <taxon>Metazoa</taxon>
        <taxon>Ecdysozoa</taxon>
        <taxon>Arthropoda</taxon>
        <taxon>Chelicerata</taxon>
        <taxon>Arachnida</taxon>
        <taxon>Acari</taxon>
        <taxon>Parasitiformes</taxon>
        <taxon>Ixodida</taxon>
        <taxon>Ixodoidea</taxon>
        <taxon>Ixodidae</taxon>
        <taxon>Rhipicephalinae</taxon>
        <taxon>Rhipicephalus</taxon>
        <taxon>Boophilus</taxon>
    </lineage>
</organism>
<reference evidence="1" key="1">
    <citation type="submission" date="2019-09" db="EMBL/GenBank/DDBJ databases">
        <title>Organ-specific transcriptomic study of the physiology of the cattle tick, Rhipicephalus microplus.</title>
        <authorList>
            <person name="Tirloni L."/>
            <person name="Braz G."/>
            <person name="Gandara A.C.P."/>
            <person name="Sabadin G.A."/>
            <person name="da Silva R.M."/>
            <person name="Guizzo M.G."/>
            <person name="Machado J.A."/>
            <person name="Costa E.P."/>
            <person name="Gomes H.F."/>
            <person name="Moraes J."/>
            <person name="Mota M.B.S."/>
            <person name="Mesquita R.D."/>
            <person name="Alvarenga P.H."/>
            <person name="Alves F."/>
            <person name="Seixas A."/>
            <person name="da Fonseca R.N."/>
            <person name="Fogaca A."/>
            <person name="Logullo C."/>
            <person name="Tanaka A."/>
            <person name="Daffre S."/>
            <person name="Termignoni C."/>
            <person name="Vaz I.S.Jr."/>
            <person name="Oliveira P.L."/>
            <person name="Ribeiro J.M."/>
        </authorList>
    </citation>
    <scope>NUCLEOTIDE SEQUENCE</scope>
    <source>
        <strain evidence="1">Porto Alegre</strain>
    </source>
</reference>